<feature type="compositionally biased region" description="Low complexity" evidence="7">
    <location>
        <begin position="18"/>
        <end position="31"/>
    </location>
</feature>
<feature type="compositionally biased region" description="Low complexity" evidence="7">
    <location>
        <begin position="193"/>
        <end position="216"/>
    </location>
</feature>
<name>A0A022W1S6_TRIRU</name>
<dbReference type="GO" id="GO:0015031">
    <property type="term" value="P:protein transport"/>
    <property type="evidence" value="ECO:0007669"/>
    <property type="project" value="UniProtKB-KW"/>
</dbReference>
<dbReference type="GO" id="GO:0005829">
    <property type="term" value="C:cytosol"/>
    <property type="evidence" value="ECO:0007669"/>
    <property type="project" value="GOC"/>
</dbReference>
<feature type="region of interest" description="Disordered" evidence="7">
    <location>
        <begin position="156"/>
        <end position="219"/>
    </location>
</feature>
<dbReference type="EMBL" id="KK207850">
    <property type="protein sequence ID" value="EZF52410.1"/>
    <property type="molecule type" value="Genomic_DNA"/>
</dbReference>
<feature type="region of interest" description="Disordered" evidence="7">
    <location>
        <begin position="619"/>
        <end position="641"/>
    </location>
</feature>
<dbReference type="Proteomes" id="UP000023758">
    <property type="component" value="Unassembled WGS sequence"/>
</dbReference>
<dbReference type="InterPro" id="IPR039745">
    <property type="entry name" value="Vps54"/>
</dbReference>
<evidence type="ECO:0000256" key="4">
    <source>
        <dbReference type="ARBA" id="ARBA00022927"/>
    </source>
</evidence>
<comment type="subcellular location">
    <subcellularLocation>
        <location evidence="1">Golgi apparatus</location>
        <location evidence="1">trans-Golgi network</location>
    </subcellularLocation>
</comment>
<feature type="region of interest" description="Disordered" evidence="7">
    <location>
        <begin position="101"/>
        <end position="123"/>
    </location>
</feature>
<gene>
    <name evidence="9" type="ORF">H103_04479</name>
</gene>
<feature type="compositionally biased region" description="Low complexity" evidence="7">
    <location>
        <begin position="52"/>
        <end position="67"/>
    </location>
</feature>
<dbReference type="GO" id="GO:0042147">
    <property type="term" value="P:retrograde transport, endosome to Golgi"/>
    <property type="evidence" value="ECO:0007669"/>
    <property type="project" value="InterPro"/>
</dbReference>
<feature type="region of interest" description="Disordered" evidence="7">
    <location>
        <begin position="1064"/>
        <end position="1100"/>
    </location>
</feature>
<feature type="domain" description="Vacuolar protein sorting-associated protein 54 C-terminal" evidence="8">
    <location>
        <begin position="819"/>
        <end position="949"/>
    </location>
</feature>
<feature type="compositionally biased region" description="Polar residues" evidence="7">
    <location>
        <begin position="1083"/>
        <end position="1092"/>
    </location>
</feature>
<evidence type="ECO:0000256" key="1">
    <source>
        <dbReference type="ARBA" id="ARBA00004601"/>
    </source>
</evidence>
<dbReference type="PANTHER" id="PTHR12965:SF0">
    <property type="entry name" value="VACUOLAR PROTEIN SORTING-ASSOCIATED PROTEIN 54"/>
    <property type="match status" value="1"/>
</dbReference>
<feature type="region of interest" description="Disordered" evidence="7">
    <location>
        <begin position="1"/>
        <end position="67"/>
    </location>
</feature>
<feature type="region of interest" description="Disordered" evidence="7">
    <location>
        <begin position="542"/>
        <end position="565"/>
    </location>
</feature>
<sequence>MVPRSDMTSPDSRKSVDSLPLSSPKSAASQKTPFQQADSNSKSVSRHRLGSRRSSNASSITSLGSTFHPPLLQQQHQQHGSIAEAGQNAISTLLQPPIVRTGLLPHTSAPPSGYKPPSARDIPPVTLTNIPHVDSASFQPYLLQVGSLYDALQHAKENGDQDPSIIRRNTPSLASPELDQILSKALDGRQSGSLSSSEPSTQRSRPSSSHRSALSPTPLSTIPNVYFDENFQLENPRTFDIVSERSEVISSPKGPARPGSDDLASERRPSRKALATNAILQEKLSWYLDTVEIHLLSSISTASKSFFSALGSLRNLHTEAATSVNNIKVLRADLAKLDADMAQGGLKVVKLQRRRENVRKLADAVCQLQEVISSVSKCEKLIDSGDLEDATDELDDSERLLVGERPVKPRQYITDTDRIIDLRGVDALERASDDFAQLRSHIGAGYESRFLNILLEDLRRHVENSSPEATLLRLGIAFQRSRRGQRNTVSSTPAYLTVDSEMRSKLQRELSGLGRARYTMTGATSFKNAVLREMKNIIRRNLPSSTDEDNESIMSASTHGGRQLNQQEKSSILARNLRSLGADDAFAMLTTIYTGISEALRRLSVQVKVLLDITSNLGNPSASVKSPTRSQSSQSLDTMANVPSSNTLARDEILQVLDMSSLLGQAVDIVQSQIVKVLKVRGGQIEFFTLEQFLQYFTLNRLFAEECEAISGRSGTALKTVVDTQIKNYISSFGDAWKHRIVQAMDLDKWDAKDFGEREHTFLSRVLDASTHDAEVWSASSRIWDTGENDFEQAAESKEAPVNDPGANKERVRSATIDEQKFILPESAFLILQATEEFQHFMAGIPNVVPDIAPILLECLKLFNSRTSQLILGAGATKSAGLKNITTKHLALASQSLSFITALIPYIREFIRRHCPSTPVMGEFDKVKRLYQEHQSGIHEKLVDIMSSRASVHVTSMKKTDWEAESNTDTTSSYMEVLAKETGTLHRVLSKHLPDSTVTMIMGPVFASYKDQWTDAFQQAPLKSERARQRMLSDVQFLRSKLEKLDGGNELANHLTSIIEAKHVAASSSSPTPSSGPPAVSSRDASISPSTREGNDSHDS</sequence>
<dbReference type="HOGENOM" id="CLU_003094_1_0_1"/>
<accession>A0A022W1S6</accession>
<feature type="compositionally biased region" description="Polar residues" evidence="7">
    <location>
        <begin position="1"/>
        <end position="10"/>
    </location>
</feature>
<dbReference type="Pfam" id="PF07928">
    <property type="entry name" value="Vps54"/>
    <property type="match status" value="1"/>
</dbReference>
<organism evidence="9">
    <name type="scientific">Trichophyton rubrum CBS 288.86</name>
    <dbReference type="NCBI Taxonomy" id="1215330"/>
    <lineage>
        <taxon>Eukaryota</taxon>
        <taxon>Fungi</taxon>
        <taxon>Dikarya</taxon>
        <taxon>Ascomycota</taxon>
        <taxon>Pezizomycotina</taxon>
        <taxon>Eurotiomycetes</taxon>
        <taxon>Eurotiomycetidae</taxon>
        <taxon>Onygenales</taxon>
        <taxon>Arthrodermataceae</taxon>
        <taxon>Trichophyton</taxon>
    </lineage>
</organism>
<reference evidence="9" key="1">
    <citation type="submission" date="2014-02" db="EMBL/GenBank/DDBJ databases">
        <title>The Genome Sequence of Trichophyton rubrum (morphotype fischeri) CBS 288.86.</title>
        <authorList>
            <consortium name="The Broad Institute Genomics Platform"/>
            <person name="Cuomo C.A."/>
            <person name="White T.C."/>
            <person name="Graser Y."/>
            <person name="Martinez-Rossi N."/>
            <person name="Heitman J."/>
            <person name="Young S.K."/>
            <person name="Zeng Q."/>
            <person name="Gargeya S."/>
            <person name="Abouelleil A."/>
            <person name="Alvarado L."/>
            <person name="Chapman S.B."/>
            <person name="Gainer-Dewar J."/>
            <person name="Goldberg J."/>
            <person name="Griggs A."/>
            <person name="Gujja S."/>
            <person name="Hansen M."/>
            <person name="Howarth C."/>
            <person name="Imamovic A."/>
            <person name="Larimer J."/>
            <person name="Martinez D."/>
            <person name="Murphy C."/>
            <person name="Pearson M.D."/>
            <person name="Persinoti G."/>
            <person name="Poon T."/>
            <person name="Priest M."/>
            <person name="Roberts A.D."/>
            <person name="Saif S."/>
            <person name="Shea T.D."/>
            <person name="Sykes S.N."/>
            <person name="Wortman J."/>
            <person name="Nusbaum C."/>
            <person name="Birren B."/>
        </authorList>
    </citation>
    <scope>NUCLEOTIDE SEQUENCE [LARGE SCALE GENOMIC DNA]</scope>
    <source>
        <strain evidence="9">CBS 288.86</strain>
    </source>
</reference>
<evidence type="ECO:0000256" key="5">
    <source>
        <dbReference type="ARBA" id="ARBA00023034"/>
    </source>
</evidence>
<evidence type="ECO:0000256" key="6">
    <source>
        <dbReference type="ARBA" id="ARBA00023054"/>
    </source>
</evidence>
<proteinExistence type="inferred from homology"/>
<feature type="compositionally biased region" description="Low complexity" evidence="7">
    <location>
        <begin position="1065"/>
        <end position="1082"/>
    </location>
</feature>
<keyword evidence="5" id="KW-0333">Golgi apparatus</keyword>
<evidence type="ECO:0000256" key="2">
    <source>
        <dbReference type="ARBA" id="ARBA00009150"/>
    </source>
</evidence>
<feature type="region of interest" description="Disordered" evidence="7">
    <location>
        <begin position="245"/>
        <end position="269"/>
    </location>
</feature>
<protein>
    <recommendedName>
        <fullName evidence="8">Vacuolar protein sorting-associated protein 54 C-terminal domain-containing protein</fullName>
    </recommendedName>
</protein>
<evidence type="ECO:0000256" key="7">
    <source>
        <dbReference type="SAM" id="MobiDB-lite"/>
    </source>
</evidence>
<dbReference type="OrthoDB" id="10259024at2759"/>
<comment type="similarity">
    <text evidence="2">Belongs to the VPS54 family.</text>
</comment>
<dbReference type="GO" id="GO:0019905">
    <property type="term" value="F:syntaxin binding"/>
    <property type="evidence" value="ECO:0007669"/>
    <property type="project" value="TreeGrafter"/>
</dbReference>
<dbReference type="Gene3D" id="6.10.250.860">
    <property type="match status" value="1"/>
</dbReference>
<keyword evidence="3" id="KW-0813">Transport</keyword>
<feature type="compositionally biased region" description="Polar residues" evidence="7">
    <location>
        <begin position="552"/>
        <end position="565"/>
    </location>
</feature>
<dbReference type="GO" id="GO:0000938">
    <property type="term" value="C:GARP complex"/>
    <property type="evidence" value="ECO:0007669"/>
    <property type="project" value="InterPro"/>
</dbReference>
<keyword evidence="6" id="KW-0175">Coiled coil</keyword>
<keyword evidence="4" id="KW-0653">Protein transport</keyword>
<feature type="compositionally biased region" description="Polar residues" evidence="7">
    <location>
        <begin position="32"/>
        <end position="43"/>
    </location>
</feature>
<evidence type="ECO:0000313" key="9">
    <source>
        <dbReference type="EMBL" id="EZF52410.1"/>
    </source>
</evidence>
<dbReference type="GO" id="GO:0006896">
    <property type="term" value="P:Golgi to vacuole transport"/>
    <property type="evidence" value="ECO:0007669"/>
    <property type="project" value="TreeGrafter"/>
</dbReference>
<evidence type="ECO:0000256" key="3">
    <source>
        <dbReference type="ARBA" id="ARBA00022448"/>
    </source>
</evidence>
<evidence type="ECO:0000259" key="8">
    <source>
        <dbReference type="Pfam" id="PF07928"/>
    </source>
</evidence>
<dbReference type="InterPro" id="IPR012501">
    <property type="entry name" value="Vps54_C"/>
</dbReference>
<dbReference type="AlphaFoldDB" id="A0A022W1S6"/>
<dbReference type="PANTHER" id="PTHR12965">
    <property type="entry name" value="VACUOLAR PROTEIN SORTING 54"/>
    <property type="match status" value="1"/>
</dbReference>